<dbReference type="InterPro" id="IPR050745">
    <property type="entry name" value="Multifunctional_regulatory"/>
</dbReference>
<dbReference type="SUPFAM" id="SSF48403">
    <property type="entry name" value="Ankyrin repeat"/>
    <property type="match status" value="1"/>
</dbReference>
<evidence type="ECO:0000256" key="1">
    <source>
        <dbReference type="ARBA" id="ARBA00022737"/>
    </source>
</evidence>
<evidence type="ECO:0000256" key="5">
    <source>
        <dbReference type="SAM" id="MobiDB-lite"/>
    </source>
</evidence>
<dbReference type="PROSITE" id="PS50088">
    <property type="entry name" value="ANK_REPEAT"/>
    <property type="match status" value="2"/>
</dbReference>
<protein>
    <submittedName>
        <fullName evidence="6">Ankyrin</fullName>
    </submittedName>
</protein>
<dbReference type="SMART" id="SM00248">
    <property type="entry name" value="ANK"/>
    <property type="match status" value="4"/>
</dbReference>
<evidence type="ECO:0000256" key="2">
    <source>
        <dbReference type="ARBA" id="ARBA00023043"/>
    </source>
</evidence>
<dbReference type="GeneID" id="54547580"/>
<feature type="compositionally biased region" description="Acidic residues" evidence="5">
    <location>
        <begin position="689"/>
        <end position="732"/>
    </location>
</feature>
<dbReference type="Proteomes" id="UP000800097">
    <property type="component" value="Unassembled WGS sequence"/>
</dbReference>
<dbReference type="PROSITE" id="PS50297">
    <property type="entry name" value="ANK_REP_REGION"/>
    <property type="match status" value="1"/>
</dbReference>
<dbReference type="Pfam" id="PF12796">
    <property type="entry name" value="Ank_2"/>
    <property type="match status" value="1"/>
</dbReference>
<gene>
    <name evidence="6" type="ORF">EI97DRAFT_286219</name>
</gene>
<dbReference type="OrthoDB" id="341259at2759"/>
<sequence>MEPVSFVASLVTLMGVAKVAINLIEAIRRLGETPPYLRDAGDYISDFHTQLDNIKETLENKSHLLDASARSSILRVLTDANEHLLKSQRFLEKFHTKARGARSRINALYSELRRENEQKVEALRLTLREIKIDLGLALQSAALLTTLNIQSILYMQPEKSMALVRSVDTSQNASLSLIPHVAVATTKIEDLKNICASNGENALTRLLMERKRYTSRCPKGCPCRCHIPLQASTPRWLHGLVGNLFVSLTGTQGSKWRPCDYYRCVAGKQGTGSLRFRYMFPPWVVPAGLDLACAWSSLRSAGALWTLSVPKWITDEETITQLRRLTRKDDLDGLKQLMYHRKLNPLDLTLEGMTILEYLMDYCTIESFITLIGEDADPYIPVGKDFAPATINIGQMFWYYSVLKVTYRGIGVQIPECLQLEDFIDTLGLSALHKVVMGLHPGDLGTLIELDPSTLHAVDCFGMTPLHWAVAALNLDAAELLLDAGADPNAFSYLGEFPLMLAIPVRGKQSRNTISVIEKMMTLLLSNGANIHARNPLCQNTSLLDACELGAFAICRRLVEAGADINAENQQGHNAADVAIAKNYPDILEYLIQHGAKLHRPHIDPDRLLARLARAGSAEVIRLLQNERMDHVSITQDDIDDYWHIFETGRHVYPDGETDEERDLARVEFQKFLDRFAQNTQGRITECLDDRDDESDEESTLIASDIDEQQASSDEEEEKGHEEEEEGEEGEDAQFHDALDSFATE</sequence>
<feature type="coiled-coil region" evidence="4">
    <location>
        <begin position="98"/>
        <end position="133"/>
    </location>
</feature>
<keyword evidence="1" id="KW-0677">Repeat</keyword>
<feature type="repeat" description="ANK" evidence="3">
    <location>
        <begin position="538"/>
        <end position="570"/>
    </location>
</feature>
<feature type="repeat" description="ANK" evidence="3">
    <location>
        <begin position="461"/>
        <end position="493"/>
    </location>
</feature>
<evidence type="ECO:0000313" key="6">
    <source>
        <dbReference type="EMBL" id="KAF2271341.1"/>
    </source>
</evidence>
<name>A0A6A6J438_WESOR</name>
<evidence type="ECO:0000313" key="7">
    <source>
        <dbReference type="Proteomes" id="UP000800097"/>
    </source>
</evidence>
<reference evidence="6" key="1">
    <citation type="journal article" date="2020" name="Stud. Mycol.">
        <title>101 Dothideomycetes genomes: a test case for predicting lifestyles and emergence of pathogens.</title>
        <authorList>
            <person name="Haridas S."/>
            <person name="Albert R."/>
            <person name="Binder M."/>
            <person name="Bloem J."/>
            <person name="Labutti K."/>
            <person name="Salamov A."/>
            <person name="Andreopoulos B."/>
            <person name="Baker S."/>
            <person name="Barry K."/>
            <person name="Bills G."/>
            <person name="Bluhm B."/>
            <person name="Cannon C."/>
            <person name="Castanera R."/>
            <person name="Culley D."/>
            <person name="Daum C."/>
            <person name="Ezra D."/>
            <person name="Gonzalez J."/>
            <person name="Henrissat B."/>
            <person name="Kuo A."/>
            <person name="Liang C."/>
            <person name="Lipzen A."/>
            <person name="Lutzoni F."/>
            <person name="Magnuson J."/>
            <person name="Mondo S."/>
            <person name="Nolan M."/>
            <person name="Ohm R."/>
            <person name="Pangilinan J."/>
            <person name="Park H.-J."/>
            <person name="Ramirez L."/>
            <person name="Alfaro M."/>
            <person name="Sun H."/>
            <person name="Tritt A."/>
            <person name="Yoshinaga Y."/>
            <person name="Zwiers L.-H."/>
            <person name="Turgeon B."/>
            <person name="Goodwin S."/>
            <person name="Spatafora J."/>
            <person name="Crous P."/>
            <person name="Grigoriev I."/>
        </authorList>
    </citation>
    <scope>NUCLEOTIDE SEQUENCE</scope>
    <source>
        <strain evidence="6">CBS 379.55</strain>
    </source>
</reference>
<dbReference type="Gene3D" id="1.25.40.20">
    <property type="entry name" value="Ankyrin repeat-containing domain"/>
    <property type="match status" value="1"/>
</dbReference>
<evidence type="ECO:0000256" key="3">
    <source>
        <dbReference type="PROSITE-ProRule" id="PRU00023"/>
    </source>
</evidence>
<keyword evidence="7" id="KW-1185">Reference proteome</keyword>
<organism evidence="6 7">
    <name type="scientific">Westerdykella ornata</name>
    <dbReference type="NCBI Taxonomy" id="318751"/>
    <lineage>
        <taxon>Eukaryota</taxon>
        <taxon>Fungi</taxon>
        <taxon>Dikarya</taxon>
        <taxon>Ascomycota</taxon>
        <taxon>Pezizomycotina</taxon>
        <taxon>Dothideomycetes</taxon>
        <taxon>Pleosporomycetidae</taxon>
        <taxon>Pleosporales</taxon>
        <taxon>Sporormiaceae</taxon>
        <taxon>Westerdykella</taxon>
    </lineage>
</organism>
<accession>A0A6A6J438</accession>
<keyword evidence="2 3" id="KW-0040">ANK repeat</keyword>
<dbReference type="InterPro" id="IPR036770">
    <property type="entry name" value="Ankyrin_rpt-contain_sf"/>
</dbReference>
<evidence type="ECO:0000256" key="4">
    <source>
        <dbReference type="SAM" id="Coils"/>
    </source>
</evidence>
<dbReference type="PANTHER" id="PTHR24189">
    <property type="entry name" value="MYOTROPHIN"/>
    <property type="match status" value="1"/>
</dbReference>
<proteinExistence type="predicted"/>
<dbReference type="PANTHER" id="PTHR24189:SF50">
    <property type="entry name" value="ANKYRIN REPEAT AND SOCS BOX PROTEIN 2"/>
    <property type="match status" value="1"/>
</dbReference>
<dbReference type="EMBL" id="ML986548">
    <property type="protein sequence ID" value="KAF2271341.1"/>
    <property type="molecule type" value="Genomic_DNA"/>
</dbReference>
<dbReference type="InterPro" id="IPR002110">
    <property type="entry name" value="Ankyrin_rpt"/>
</dbReference>
<dbReference type="RefSeq" id="XP_033648880.1">
    <property type="nucleotide sequence ID" value="XM_033794405.1"/>
</dbReference>
<feature type="region of interest" description="Disordered" evidence="5">
    <location>
        <begin position="689"/>
        <end position="745"/>
    </location>
</feature>
<keyword evidence="4" id="KW-0175">Coiled coil</keyword>
<dbReference type="AlphaFoldDB" id="A0A6A6J438"/>
<dbReference type="Pfam" id="PF00023">
    <property type="entry name" value="Ank"/>
    <property type="match status" value="1"/>
</dbReference>